<reference evidence="1" key="1">
    <citation type="journal article" date="2020" name="J. Eukaryot. Microbiol.">
        <title>De novo Sequencing, Assembly and Annotation of the Transcriptome for the Free-Living Testate Amoeba Arcella intermedia.</title>
        <authorList>
            <person name="Ribeiro G.M."/>
            <person name="Porfirio-Sousa A.L."/>
            <person name="Maurer-Alcala X.X."/>
            <person name="Katz L.A."/>
            <person name="Lahr D.J.G."/>
        </authorList>
    </citation>
    <scope>NUCLEOTIDE SEQUENCE</scope>
</reference>
<dbReference type="EMBL" id="GIBP01009552">
    <property type="protein sequence ID" value="NDV38521.1"/>
    <property type="molecule type" value="Transcribed_RNA"/>
</dbReference>
<accession>A0A6B2LP80</accession>
<name>A0A6B2LP80_9EUKA</name>
<proteinExistence type="predicted"/>
<organism evidence="1">
    <name type="scientific">Arcella intermedia</name>
    <dbReference type="NCBI Taxonomy" id="1963864"/>
    <lineage>
        <taxon>Eukaryota</taxon>
        <taxon>Amoebozoa</taxon>
        <taxon>Tubulinea</taxon>
        <taxon>Elardia</taxon>
        <taxon>Arcellinida</taxon>
        <taxon>Sphaerothecina</taxon>
        <taxon>Arcellidae</taxon>
        <taxon>Arcella</taxon>
    </lineage>
</organism>
<dbReference type="AlphaFoldDB" id="A0A6B2LP80"/>
<sequence length="90" mass="9529">MIEHDESGFTKTIPPLMKYFVRSLPEMQVTSPGLSSVMIGARFWLTSNSPSMPGRTTESTTLFSKTVVVGVAMVRVTPLAPVAGAAAGSL</sequence>
<evidence type="ECO:0000313" key="1">
    <source>
        <dbReference type="EMBL" id="NDV38521.1"/>
    </source>
</evidence>
<protein>
    <submittedName>
        <fullName evidence="1">Uncharacterized protein</fullName>
    </submittedName>
</protein>